<sequence length="39" mass="4150">TPGYTAADSRLHQPYENPVHIQPFIDGLVLAGFPAGDPS</sequence>
<protein>
    <submittedName>
        <fullName evidence="1">Uncharacterized protein</fullName>
    </submittedName>
</protein>
<accession>A0A381Q4U1</accession>
<dbReference type="EMBL" id="UINC01001207">
    <property type="protein sequence ID" value="SUZ74332.1"/>
    <property type="molecule type" value="Genomic_DNA"/>
</dbReference>
<feature type="non-terminal residue" evidence="1">
    <location>
        <position position="1"/>
    </location>
</feature>
<organism evidence="1">
    <name type="scientific">marine metagenome</name>
    <dbReference type="NCBI Taxonomy" id="408172"/>
    <lineage>
        <taxon>unclassified sequences</taxon>
        <taxon>metagenomes</taxon>
        <taxon>ecological metagenomes</taxon>
    </lineage>
</organism>
<reference evidence="1" key="1">
    <citation type="submission" date="2018-05" db="EMBL/GenBank/DDBJ databases">
        <authorList>
            <person name="Lanie J.A."/>
            <person name="Ng W.-L."/>
            <person name="Kazmierczak K.M."/>
            <person name="Andrzejewski T.M."/>
            <person name="Davidsen T.M."/>
            <person name="Wayne K.J."/>
            <person name="Tettelin H."/>
            <person name="Glass J.I."/>
            <person name="Rusch D."/>
            <person name="Podicherti R."/>
            <person name="Tsui H.-C.T."/>
            <person name="Winkler M.E."/>
        </authorList>
    </citation>
    <scope>NUCLEOTIDE SEQUENCE</scope>
</reference>
<evidence type="ECO:0000313" key="1">
    <source>
        <dbReference type="EMBL" id="SUZ74332.1"/>
    </source>
</evidence>
<dbReference type="AlphaFoldDB" id="A0A381Q4U1"/>
<gene>
    <name evidence="1" type="ORF">METZ01_LOCUS27186</name>
</gene>
<proteinExistence type="predicted"/>
<name>A0A381Q4U1_9ZZZZ</name>